<protein>
    <submittedName>
        <fullName evidence="1">Uncharacterized protein</fullName>
    </submittedName>
</protein>
<dbReference type="EMBL" id="VUJW01000001">
    <property type="protein sequence ID" value="KAA1429357.1"/>
    <property type="molecule type" value="Genomic_DNA"/>
</dbReference>
<name>A0A5B1MBQ0_9ACTN</name>
<dbReference type="AlphaFoldDB" id="A0A5B1MBQ0"/>
<evidence type="ECO:0000313" key="2">
    <source>
        <dbReference type="Proteomes" id="UP000324351"/>
    </source>
</evidence>
<organism evidence="1 2">
    <name type="scientific">Nocardioides antri</name>
    <dbReference type="NCBI Taxonomy" id="2607659"/>
    <lineage>
        <taxon>Bacteria</taxon>
        <taxon>Bacillati</taxon>
        <taxon>Actinomycetota</taxon>
        <taxon>Actinomycetes</taxon>
        <taxon>Propionibacteriales</taxon>
        <taxon>Nocardioidaceae</taxon>
        <taxon>Nocardioides</taxon>
    </lineage>
</organism>
<proteinExistence type="predicted"/>
<gene>
    <name evidence="1" type="ORF">F0U47_03990</name>
</gene>
<reference evidence="1 2" key="1">
    <citation type="submission" date="2019-09" db="EMBL/GenBank/DDBJ databases">
        <title>Nocardioides panacisoli sp. nov., isolated from the soil of a ginseng field.</title>
        <authorList>
            <person name="Cho C."/>
        </authorList>
    </citation>
    <scope>NUCLEOTIDE SEQUENCE [LARGE SCALE GENOMIC DNA]</scope>
    <source>
        <strain evidence="1 2">BN140041</strain>
    </source>
</reference>
<dbReference type="Proteomes" id="UP000324351">
    <property type="component" value="Unassembled WGS sequence"/>
</dbReference>
<comment type="caution">
    <text evidence="1">The sequence shown here is derived from an EMBL/GenBank/DDBJ whole genome shotgun (WGS) entry which is preliminary data.</text>
</comment>
<keyword evidence="2" id="KW-1185">Reference proteome</keyword>
<dbReference type="RefSeq" id="WP_149748979.1">
    <property type="nucleotide sequence ID" value="NZ_VUJW01000001.1"/>
</dbReference>
<sequence>MTERCSAVDAFDLPEWLGVDPVTWSAAGPLRHGIVPGVLCSDRTGVELPCDLMAGDVAYPVAVTDEETRVQIHQAWRHGQVHVVRRGDRLTLGAPGTDFTAPRVLDVVGRLAKAVGAPPDHFAVRLRVARDGSGWDRGG</sequence>
<accession>A0A5B1MBQ0</accession>
<reference evidence="1 2" key="2">
    <citation type="submission" date="2019-09" db="EMBL/GenBank/DDBJ databases">
        <authorList>
            <person name="Jin C."/>
        </authorList>
    </citation>
    <scope>NUCLEOTIDE SEQUENCE [LARGE SCALE GENOMIC DNA]</scope>
    <source>
        <strain evidence="1 2">BN140041</strain>
    </source>
</reference>
<evidence type="ECO:0000313" key="1">
    <source>
        <dbReference type="EMBL" id="KAA1429357.1"/>
    </source>
</evidence>